<name>A0ABN9VQB7_9DINO</name>
<sequence>MAVLRLSIAAYRLARCIATHGVCSVLLLATRGIMVGSVHATIELGLLRRAVITVYVDNTSFEASVSEQMVCDTVVGAARHFTESLVKVGMVFSPTKNMVFASRRELAVRIVSQHRGLRLKVVDMAKSLGGAISSGRFRNAALLTKRLQAFNARKPQFQKLRRWVGAQRTAAVLQTGGAVALVHGHANTGVANSTLQAQSAAVAAASVPCGSGELDMTLILADGSMRSKAPSCAEARADRGQHVDFAMDSLAMAHPFVQQSIWHGLFMQPIFKLRSGKDGGNWGPAEKSALRSARQRMDPEGVLSLSSPDLDLPTRGTAPSSASSVDPPPEQETFEWVVPHGPLAAQVDEHVDGPRVDGEADLHVGIHAAELLLKAVQSIDPAAHLKVDCSAVQLGAQRDLRWATVPGQAFARAWGPILVPLESNPDWVMRTQAQNTVTNDVSKKMSNGRLAQASDVAGNDLVDDLAKQAARRDAVPQAQVQLVRAAAARLRDAAA</sequence>
<dbReference type="Proteomes" id="UP001189429">
    <property type="component" value="Unassembled WGS sequence"/>
</dbReference>
<evidence type="ECO:0000313" key="2">
    <source>
        <dbReference type="EMBL" id="CAK0875640.1"/>
    </source>
</evidence>
<proteinExistence type="predicted"/>
<feature type="region of interest" description="Disordered" evidence="1">
    <location>
        <begin position="277"/>
        <end position="332"/>
    </location>
</feature>
<protein>
    <recommendedName>
        <fullName evidence="4">Reverse transcriptase domain-containing protein</fullName>
    </recommendedName>
</protein>
<comment type="caution">
    <text evidence="2">The sequence shown here is derived from an EMBL/GenBank/DDBJ whole genome shotgun (WGS) entry which is preliminary data.</text>
</comment>
<keyword evidence="3" id="KW-1185">Reference proteome</keyword>
<dbReference type="EMBL" id="CAUYUJ010017538">
    <property type="protein sequence ID" value="CAK0875640.1"/>
    <property type="molecule type" value="Genomic_DNA"/>
</dbReference>
<feature type="non-terminal residue" evidence="2">
    <location>
        <position position="495"/>
    </location>
</feature>
<feature type="compositionally biased region" description="Low complexity" evidence="1">
    <location>
        <begin position="303"/>
        <end position="325"/>
    </location>
</feature>
<accession>A0ABN9VQB7</accession>
<evidence type="ECO:0000256" key="1">
    <source>
        <dbReference type="SAM" id="MobiDB-lite"/>
    </source>
</evidence>
<gene>
    <name evidence="2" type="ORF">PCOR1329_LOCUS60256</name>
</gene>
<reference evidence="2" key="1">
    <citation type="submission" date="2023-10" db="EMBL/GenBank/DDBJ databases">
        <authorList>
            <person name="Chen Y."/>
            <person name="Shah S."/>
            <person name="Dougan E. K."/>
            <person name="Thang M."/>
            <person name="Chan C."/>
        </authorList>
    </citation>
    <scope>NUCLEOTIDE SEQUENCE [LARGE SCALE GENOMIC DNA]</scope>
</reference>
<evidence type="ECO:0008006" key="4">
    <source>
        <dbReference type="Google" id="ProtNLM"/>
    </source>
</evidence>
<organism evidence="2 3">
    <name type="scientific">Prorocentrum cordatum</name>
    <dbReference type="NCBI Taxonomy" id="2364126"/>
    <lineage>
        <taxon>Eukaryota</taxon>
        <taxon>Sar</taxon>
        <taxon>Alveolata</taxon>
        <taxon>Dinophyceae</taxon>
        <taxon>Prorocentrales</taxon>
        <taxon>Prorocentraceae</taxon>
        <taxon>Prorocentrum</taxon>
    </lineage>
</organism>
<evidence type="ECO:0000313" key="3">
    <source>
        <dbReference type="Proteomes" id="UP001189429"/>
    </source>
</evidence>